<reference evidence="1 2" key="1">
    <citation type="submission" date="2023-12" db="EMBL/GenBank/DDBJ databases">
        <title>Jeotgalibacillus haloalkaliphilus sp. nov., a novel salt-tolerant bacteria, isolated from the estuary of the Fenhe River into the Yellow River.</title>
        <authorList>
            <person name="Li Y."/>
        </authorList>
    </citation>
    <scope>NUCLEOTIDE SEQUENCE [LARGE SCALE GENOMIC DNA]</scope>
    <source>
        <strain evidence="1 2">HH7-29</strain>
    </source>
</reference>
<dbReference type="RefSeq" id="WP_322420652.1">
    <property type="nucleotide sequence ID" value="NZ_JAXQNN010000002.1"/>
</dbReference>
<organism evidence="1 2">
    <name type="scientific">Jeotgalibacillus haloalkalitolerans</name>
    <dbReference type="NCBI Taxonomy" id="3104292"/>
    <lineage>
        <taxon>Bacteria</taxon>
        <taxon>Bacillati</taxon>
        <taxon>Bacillota</taxon>
        <taxon>Bacilli</taxon>
        <taxon>Bacillales</taxon>
        <taxon>Caryophanaceae</taxon>
        <taxon>Jeotgalibacillus</taxon>
    </lineage>
</organism>
<name>A0ABU5KK51_9BACL</name>
<accession>A0ABU5KK51</accession>
<protein>
    <submittedName>
        <fullName evidence="1">Uncharacterized protein</fullName>
    </submittedName>
</protein>
<comment type="caution">
    <text evidence="1">The sequence shown here is derived from an EMBL/GenBank/DDBJ whole genome shotgun (WGS) entry which is preliminary data.</text>
</comment>
<evidence type="ECO:0000313" key="2">
    <source>
        <dbReference type="Proteomes" id="UP001292084"/>
    </source>
</evidence>
<proteinExistence type="predicted"/>
<dbReference type="EMBL" id="JAXQNN010000002">
    <property type="protein sequence ID" value="MDZ5711635.1"/>
    <property type="molecule type" value="Genomic_DNA"/>
</dbReference>
<evidence type="ECO:0000313" key="1">
    <source>
        <dbReference type="EMBL" id="MDZ5711635.1"/>
    </source>
</evidence>
<gene>
    <name evidence="1" type="ORF">UFB30_05325</name>
</gene>
<sequence>MKRHKNSRYQELKADYDSLKHFHKIATEQNAEMKEELKVLRSTKSTNVKYAVEQQGRAHYFQVQSEKYEEALRDIDTHIRSTPYPVPYIIGSLKEVLPEYKEATK</sequence>
<keyword evidence="2" id="KW-1185">Reference proteome</keyword>
<dbReference type="Proteomes" id="UP001292084">
    <property type="component" value="Unassembled WGS sequence"/>
</dbReference>